<organism evidence="4">
    <name type="scientific">Grosmannia clavigera (strain kw1407 / UAMH 11150)</name>
    <name type="common">Blue stain fungus</name>
    <name type="synonym">Graphiocladiella clavigera</name>
    <dbReference type="NCBI Taxonomy" id="655863"/>
    <lineage>
        <taxon>Eukaryota</taxon>
        <taxon>Fungi</taxon>
        <taxon>Dikarya</taxon>
        <taxon>Ascomycota</taxon>
        <taxon>Pezizomycotina</taxon>
        <taxon>Sordariomycetes</taxon>
        <taxon>Sordariomycetidae</taxon>
        <taxon>Ophiostomatales</taxon>
        <taxon>Ophiostomataceae</taxon>
        <taxon>Leptographium</taxon>
    </lineage>
</organism>
<dbReference type="InParanoid" id="F0XQH2"/>
<dbReference type="OrthoDB" id="2013972at2759"/>
<dbReference type="Pfam" id="PF13489">
    <property type="entry name" value="Methyltransf_23"/>
    <property type="match status" value="1"/>
</dbReference>
<dbReference type="PANTHER" id="PTHR43591">
    <property type="entry name" value="METHYLTRANSFERASE"/>
    <property type="match status" value="1"/>
</dbReference>
<evidence type="ECO:0000313" key="3">
    <source>
        <dbReference type="EMBL" id="EFX00233.1"/>
    </source>
</evidence>
<evidence type="ECO:0000256" key="2">
    <source>
        <dbReference type="SAM" id="MobiDB-lite"/>
    </source>
</evidence>
<dbReference type="RefSeq" id="XP_014169715.1">
    <property type="nucleotide sequence ID" value="XM_014314240.1"/>
</dbReference>
<dbReference type="SUPFAM" id="SSF53335">
    <property type="entry name" value="S-adenosyl-L-methionine-dependent methyltransferases"/>
    <property type="match status" value="1"/>
</dbReference>
<dbReference type="Gene3D" id="3.40.50.150">
    <property type="entry name" value="Vaccinia Virus protein VP39"/>
    <property type="match status" value="1"/>
</dbReference>
<dbReference type="Proteomes" id="UP000007796">
    <property type="component" value="Unassembled WGS sequence"/>
</dbReference>
<feature type="compositionally biased region" description="Low complexity" evidence="2">
    <location>
        <begin position="15"/>
        <end position="39"/>
    </location>
</feature>
<dbReference type="GO" id="GO:0008168">
    <property type="term" value="F:methyltransferase activity"/>
    <property type="evidence" value="ECO:0007669"/>
    <property type="project" value="TreeGrafter"/>
</dbReference>
<dbReference type="PANTHER" id="PTHR43591:SF10">
    <property type="entry name" value="ABC TRANSMEMBRANE TYPE-1 DOMAIN-CONTAINING PROTEIN-RELATED"/>
    <property type="match status" value="1"/>
</dbReference>
<feature type="compositionally biased region" description="Acidic residues" evidence="2">
    <location>
        <begin position="64"/>
        <end position="78"/>
    </location>
</feature>
<dbReference type="InterPro" id="IPR029063">
    <property type="entry name" value="SAM-dependent_MTases_sf"/>
</dbReference>
<proteinExistence type="inferred from homology"/>
<dbReference type="HOGENOM" id="CLU_010595_7_1_1"/>
<evidence type="ECO:0000313" key="4">
    <source>
        <dbReference type="Proteomes" id="UP000007796"/>
    </source>
</evidence>
<dbReference type="CDD" id="cd02440">
    <property type="entry name" value="AdoMet_MTases"/>
    <property type="match status" value="1"/>
</dbReference>
<reference evidence="3 4" key="1">
    <citation type="journal article" date="2011" name="Proc. Natl. Acad. Sci. U.S.A.">
        <title>Genome and transcriptome analyses of the mountain pine beetle-fungal symbiont Grosmannia clavigera, a lodgepole pine pathogen.</title>
        <authorList>
            <person name="DiGuistini S."/>
            <person name="Wang Y."/>
            <person name="Liao N.Y."/>
            <person name="Taylor G."/>
            <person name="Tanguay P."/>
            <person name="Feau N."/>
            <person name="Henrissat B."/>
            <person name="Chan S.K."/>
            <person name="Hesse-Orce U."/>
            <person name="Alamouti S.M."/>
            <person name="Tsui C.K.M."/>
            <person name="Docking R.T."/>
            <person name="Levasseur A."/>
            <person name="Haridas S."/>
            <person name="Robertson G."/>
            <person name="Birol I."/>
            <person name="Holt R.A."/>
            <person name="Marra M.A."/>
            <person name="Hamelin R.C."/>
            <person name="Hirst M."/>
            <person name="Jones S.J.M."/>
            <person name="Bohlmann J."/>
            <person name="Breuil C."/>
        </authorList>
    </citation>
    <scope>NUCLEOTIDE SEQUENCE [LARGE SCALE GENOMIC DNA]</scope>
    <source>
        <strain evidence="4">kw1407 / UAMH 11150</strain>
    </source>
</reference>
<sequence length="478" mass="52727">MSSPGRNHQHERGRSSGSEQPGSPSQPSSAARQPQQPQSMAEYYGDLVNNKYYYNYYHGASLEQQEDDQDEDEDEPEDGHELLARLAPPTVGGEEGEDYDDDNNQTDSDSDELDEEGEYRASVTSSVRAHVYEGGMRFHAYEGTGSNALADGETAGDGTTTRPTTHRGRLYVLPNDETEQNRDDMKHAVSLLVMRGQPFYAPVHERLVEGGDVYDLGTGTGIWAIELADKYPRSIVNGVDLSPIQPNYVPSNVFFAVDDFEDDWASPPDAFDFVHMRHSLFAVEDRPALLRRIFRHLRPGGFVEFQELLTAAQSDDGSLTETTPYALRDFFRFVAAGMQRSPRLAGGDLMGTPWSAAASAAFSDRLCAQLRAAGFVNVHAAVHKCPLGTWPRDRRLRGCGLLMRTALMDGLRSWACRPLGSSAGGLGWTNTQIEVFLVDVRKAVMDPNIHAYFPLHVVYAQKPELAADGMDSTATGPQ</sequence>
<dbReference type="EMBL" id="GL629801">
    <property type="protein sequence ID" value="EFX00233.1"/>
    <property type="molecule type" value="Genomic_DNA"/>
</dbReference>
<evidence type="ECO:0000256" key="1">
    <source>
        <dbReference type="ARBA" id="ARBA00038158"/>
    </source>
</evidence>
<dbReference type="GeneID" id="25980757"/>
<accession>F0XQH2</accession>
<dbReference type="eggNOG" id="ENOG502SISD">
    <property type="taxonomic scope" value="Eukaryota"/>
</dbReference>
<keyword evidence="4" id="KW-1185">Reference proteome</keyword>
<comment type="similarity">
    <text evidence="1">Belongs to the methyltransferase superfamily. LaeA methyltransferase family.</text>
</comment>
<feature type="region of interest" description="Disordered" evidence="2">
    <location>
        <begin position="58"/>
        <end position="125"/>
    </location>
</feature>
<dbReference type="STRING" id="655863.F0XQH2"/>
<dbReference type="AlphaFoldDB" id="F0XQH2"/>
<feature type="region of interest" description="Disordered" evidence="2">
    <location>
        <begin position="1"/>
        <end position="44"/>
    </location>
</feature>
<feature type="compositionally biased region" description="Acidic residues" evidence="2">
    <location>
        <begin position="94"/>
        <end position="117"/>
    </location>
</feature>
<protein>
    <submittedName>
        <fullName evidence="3">Tam domain protein</fullName>
    </submittedName>
</protein>
<gene>
    <name evidence="3" type="ORF">CMQ_7235</name>
</gene>
<name>F0XQH2_GROCL</name>